<dbReference type="OrthoDB" id="91003at2759"/>
<dbReference type="AlphaFoldDB" id="A0A8T1VYG9"/>
<evidence type="ECO:0000313" key="2">
    <source>
        <dbReference type="EMBL" id="KAG7385308.1"/>
    </source>
</evidence>
<organism evidence="2 3">
    <name type="scientific">Phytophthora pseudosyringae</name>
    <dbReference type="NCBI Taxonomy" id="221518"/>
    <lineage>
        <taxon>Eukaryota</taxon>
        <taxon>Sar</taxon>
        <taxon>Stramenopiles</taxon>
        <taxon>Oomycota</taxon>
        <taxon>Peronosporomycetes</taxon>
        <taxon>Peronosporales</taxon>
        <taxon>Peronosporaceae</taxon>
        <taxon>Phytophthora</taxon>
    </lineage>
</organism>
<evidence type="ECO:0000313" key="3">
    <source>
        <dbReference type="Proteomes" id="UP000694044"/>
    </source>
</evidence>
<proteinExistence type="predicted"/>
<feature type="region of interest" description="Disordered" evidence="1">
    <location>
        <begin position="14"/>
        <end position="33"/>
    </location>
</feature>
<feature type="compositionally biased region" description="Acidic residues" evidence="1">
    <location>
        <begin position="23"/>
        <end position="33"/>
    </location>
</feature>
<sequence>MLLLVQGGMHWMRRRERERGNGDEEDDAEGEVGVEEVGSVPNVHLSFDDYRVIVSWMEVKGNFDANHGSGDKTKVGGKPKIKKLDAFKALVKHLQQYSTNITALLDRFERANSHDTIFWLGGQPSKQSAEAKATRSAKGPAVDNLSHLYEKSHKRYTAILENALDPYLINYFGHDTIPDLSSNI</sequence>
<reference evidence="2" key="1">
    <citation type="submission" date="2021-02" db="EMBL/GenBank/DDBJ databases">
        <authorList>
            <person name="Palmer J.M."/>
        </authorList>
    </citation>
    <scope>NUCLEOTIDE SEQUENCE</scope>
    <source>
        <strain evidence="2">SCRP734</strain>
    </source>
</reference>
<dbReference type="Proteomes" id="UP000694044">
    <property type="component" value="Unassembled WGS sequence"/>
</dbReference>
<keyword evidence="3" id="KW-1185">Reference proteome</keyword>
<gene>
    <name evidence="2" type="ORF">PHYPSEUDO_001610</name>
</gene>
<dbReference type="EMBL" id="JAGDFM010000124">
    <property type="protein sequence ID" value="KAG7385308.1"/>
    <property type="molecule type" value="Genomic_DNA"/>
</dbReference>
<accession>A0A8T1VYG9</accession>
<comment type="caution">
    <text evidence="2">The sequence shown here is derived from an EMBL/GenBank/DDBJ whole genome shotgun (WGS) entry which is preliminary data.</text>
</comment>
<protein>
    <submittedName>
        <fullName evidence="2">Uncharacterized protein</fullName>
    </submittedName>
</protein>
<name>A0A8T1VYG9_9STRA</name>
<evidence type="ECO:0000256" key="1">
    <source>
        <dbReference type="SAM" id="MobiDB-lite"/>
    </source>
</evidence>